<gene>
    <name evidence="2" type="ORF">J3U88_24125</name>
</gene>
<evidence type="ECO:0000313" key="3">
    <source>
        <dbReference type="Proteomes" id="UP000664417"/>
    </source>
</evidence>
<dbReference type="RefSeq" id="WP_207861561.1">
    <property type="nucleotide sequence ID" value="NZ_JAFREP010000025.1"/>
</dbReference>
<dbReference type="AlphaFoldDB" id="A0A8J7U5C5"/>
<dbReference type="InterPro" id="IPR000801">
    <property type="entry name" value="Esterase-like"/>
</dbReference>
<keyword evidence="3" id="KW-1185">Reference proteome</keyword>
<name>A0A8J7U5C5_9BACT</name>
<dbReference type="Pfam" id="PF00756">
    <property type="entry name" value="Esterase"/>
    <property type="match status" value="1"/>
</dbReference>
<comment type="caution">
    <text evidence="2">The sequence shown here is derived from an EMBL/GenBank/DDBJ whole genome shotgun (WGS) entry which is preliminary data.</text>
</comment>
<feature type="signal peptide" evidence="1">
    <location>
        <begin position="1"/>
        <end position="22"/>
    </location>
</feature>
<dbReference type="Gene3D" id="3.40.50.1820">
    <property type="entry name" value="alpha/beta hydrolase"/>
    <property type="match status" value="1"/>
</dbReference>
<evidence type="ECO:0000256" key="1">
    <source>
        <dbReference type="SAM" id="SignalP"/>
    </source>
</evidence>
<dbReference type="InterPro" id="IPR050583">
    <property type="entry name" value="Mycobacterial_A85_antigen"/>
</dbReference>
<dbReference type="InterPro" id="IPR014756">
    <property type="entry name" value="Ig_E-set"/>
</dbReference>
<accession>A0A8J7U5C5</accession>
<organism evidence="2 3">
    <name type="scientific">Acanthopleuribacter pedis</name>
    <dbReference type="NCBI Taxonomy" id="442870"/>
    <lineage>
        <taxon>Bacteria</taxon>
        <taxon>Pseudomonadati</taxon>
        <taxon>Acidobacteriota</taxon>
        <taxon>Holophagae</taxon>
        <taxon>Acanthopleuribacterales</taxon>
        <taxon>Acanthopleuribacteraceae</taxon>
        <taxon>Acanthopleuribacter</taxon>
    </lineage>
</organism>
<dbReference type="Proteomes" id="UP000664417">
    <property type="component" value="Unassembled WGS sequence"/>
</dbReference>
<dbReference type="SUPFAM" id="SSF53474">
    <property type="entry name" value="alpha/beta-Hydrolases"/>
    <property type="match status" value="1"/>
</dbReference>
<evidence type="ECO:0008006" key="4">
    <source>
        <dbReference type="Google" id="ProtNLM"/>
    </source>
</evidence>
<dbReference type="PANTHER" id="PTHR48098:SF6">
    <property type="entry name" value="FERRI-BACILLIBACTIN ESTERASE BESA"/>
    <property type="match status" value="1"/>
</dbReference>
<evidence type="ECO:0000313" key="2">
    <source>
        <dbReference type="EMBL" id="MBO1321587.1"/>
    </source>
</evidence>
<proteinExistence type="predicted"/>
<dbReference type="InterPro" id="IPR029058">
    <property type="entry name" value="AB_hydrolase_fold"/>
</dbReference>
<feature type="chain" id="PRO_5035285201" description="Esterase" evidence="1">
    <location>
        <begin position="23"/>
        <end position="396"/>
    </location>
</feature>
<reference evidence="2" key="1">
    <citation type="submission" date="2021-03" db="EMBL/GenBank/DDBJ databases">
        <authorList>
            <person name="Wang G."/>
        </authorList>
    </citation>
    <scope>NUCLEOTIDE SEQUENCE</scope>
    <source>
        <strain evidence="2">KCTC 12899</strain>
    </source>
</reference>
<keyword evidence="1" id="KW-0732">Signal</keyword>
<protein>
    <recommendedName>
        <fullName evidence="4">Esterase</fullName>
    </recommendedName>
</protein>
<dbReference type="PANTHER" id="PTHR48098">
    <property type="entry name" value="ENTEROCHELIN ESTERASE-RELATED"/>
    <property type="match status" value="1"/>
</dbReference>
<dbReference type="EMBL" id="JAFREP010000025">
    <property type="protein sequence ID" value="MBO1321587.1"/>
    <property type="molecule type" value="Genomic_DNA"/>
</dbReference>
<sequence>MHSSLFRIGFILLLLFAPDALAAKKSKPKTFGELLQVSTQVKPRKAHRLIRKFIKRQGHPLVEKTQAVFLFEHKAGTERPRLLHDNNAFGALYGKDDPAIGQMTRISQTTWYYATVPLLEDARLVYEFAVGEKRLTDPHNPATVQVFGNTLSSFTMPQFKERFSKEEQARTQPGRIETQKIKRNGKEEEIFVYVPRAFDEDRDRAFPVMYINDGSLFLDEGNLKQTLDAMMYHSQCDPFFVVLSNPTNRREEYRGSSKYRNWYVYDLFSFIDRTYNTLDGPEHRVILGGSRGALMALDAMLNYPNRVANVAALTPALSPTKFMRNFKRKSKPGIKVFVGLANLDAYWLKDGRELAKVLRTKRLAHKTAEFQDGHHVHAWVDMVPSAAAYFFPFTPR</sequence>
<dbReference type="SUPFAM" id="SSF81296">
    <property type="entry name" value="E set domains"/>
    <property type="match status" value="1"/>
</dbReference>